<organism evidence="2 3">
    <name type="scientific">Pseudonocardia hispaniensis</name>
    <dbReference type="NCBI Taxonomy" id="904933"/>
    <lineage>
        <taxon>Bacteria</taxon>
        <taxon>Bacillati</taxon>
        <taxon>Actinomycetota</taxon>
        <taxon>Actinomycetes</taxon>
        <taxon>Pseudonocardiales</taxon>
        <taxon>Pseudonocardiaceae</taxon>
        <taxon>Pseudonocardia</taxon>
    </lineage>
</organism>
<dbReference type="Proteomes" id="UP001596302">
    <property type="component" value="Unassembled WGS sequence"/>
</dbReference>
<feature type="compositionally biased region" description="Polar residues" evidence="1">
    <location>
        <begin position="46"/>
        <end position="56"/>
    </location>
</feature>
<dbReference type="RefSeq" id="WP_379586966.1">
    <property type="nucleotide sequence ID" value="NZ_JBHSQW010000039.1"/>
</dbReference>
<proteinExistence type="predicted"/>
<evidence type="ECO:0000256" key="1">
    <source>
        <dbReference type="SAM" id="MobiDB-lite"/>
    </source>
</evidence>
<feature type="compositionally biased region" description="Acidic residues" evidence="1">
    <location>
        <begin position="20"/>
        <end position="30"/>
    </location>
</feature>
<protein>
    <submittedName>
        <fullName evidence="2">Uncharacterized protein</fullName>
    </submittedName>
</protein>
<gene>
    <name evidence="2" type="ORF">ACFQE5_19310</name>
</gene>
<sequence length="56" mass="6160">MGIEDPDEDVLEQQQTVQPDSEDEPADEEVPGSLPLEANPADVAEQGQTYPNDDEY</sequence>
<dbReference type="EMBL" id="JBHSQW010000039">
    <property type="protein sequence ID" value="MFC5996357.1"/>
    <property type="molecule type" value="Genomic_DNA"/>
</dbReference>
<reference evidence="3" key="1">
    <citation type="journal article" date="2019" name="Int. J. Syst. Evol. Microbiol.">
        <title>The Global Catalogue of Microorganisms (GCM) 10K type strain sequencing project: providing services to taxonomists for standard genome sequencing and annotation.</title>
        <authorList>
            <consortium name="The Broad Institute Genomics Platform"/>
            <consortium name="The Broad Institute Genome Sequencing Center for Infectious Disease"/>
            <person name="Wu L."/>
            <person name="Ma J."/>
        </authorList>
    </citation>
    <scope>NUCLEOTIDE SEQUENCE [LARGE SCALE GENOMIC DNA]</scope>
    <source>
        <strain evidence="3">CCM 8391</strain>
    </source>
</reference>
<name>A0ABW1J700_9PSEU</name>
<feature type="compositionally biased region" description="Acidic residues" evidence="1">
    <location>
        <begin position="1"/>
        <end position="11"/>
    </location>
</feature>
<accession>A0ABW1J700</accession>
<feature type="region of interest" description="Disordered" evidence="1">
    <location>
        <begin position="1"/>
        <end position="56"/>
    </location>
</feature>
<evidence type="ECO:0000313" key="3">
    <source>
        <dbReference type="Proteomes" id="UP001596302"/>
    </source>
</evidence>
<comment type="caution">
    <text evidence="2">The sequence shown here is derived from an EMBL/GenBank/DDBJ whole genome shotgun (WGS) entry which is preliminary data.</text>
</comment>
<evidence type="ECO:0000313" key="2">
    <source>
        <dbReference type="EMBL" id="MFC5996357.1"/>
    </source>
</evidence>
<keyword evidence="3" id="KW-1185">Reference proteome</keyword>